<dbReference type="AlphaFoldDB" id="I0K6E1"/>
<proteinExistence type="predicted"/>
<reference evidence="2 3" key="1">
    <citation type="journal article" date="2012" name="J. Bacteriol.">
        <title>Genome Sequence of Fibrella aestuarina BUZ 2T, a Filamentous Marine Bacterium.</title>
        <authorList>
            <person name="Filippini M."/>
            <person name="Qi W."/>
            <person name="Blom J."/>
            <person name="Goesmann A."/>
            <person name="Smits T.H."/>
            <person name="Bagheri H.C."/>
        </authorList>
    </citation>
    <scope>NUCLEOTIDE SEQUENCE [LARGE SCALE GENOMIC DNA]</scope>
    <source>
        <strain evidence="3">BUZ 2T</strain>
    </source>
</reference>
<dbReference type="STRING" id="1166018.FAES_1684"/>
<feature type="signal peptide" evidence="1">
    <location>
        <begin position="1"/>
        <end position="19"/>
    </location>
</feature>
<dbReference type="RefSeq" id="WP_015330793.1">
    <property type="nucleotide sequence ID" value="NC_020054.1"/>
</dbReference>
<name>I0K6E1_9BACT</name>
<dbReference type="eggNOG" id="ENOG50340B1">
    <property type="taxonomic scope" value="Bacteria"/>
</dbReference>
<sequence length="147" mass="16144">MKTLLSCSLVLLMASHSYAQPKTSAFFMIGNYASPNWEKLAFDLTNGAKTMTYSYAANERGHTLQKLGTRMINGQKGVVVKIPGTAKTYVIVPNRAGKQLLMMSEDGTYRKRFPLGYEGPVDGRGTFCATCANEPKDAFALVDSFVR</sequence>
<protein>
    <submittedName>
        <fullName evidence="2">Uncharacterized protein</fullName>
    </submittedName>
</protein>
<dbReference type="EMBL" id="HE796683">
    <property type="protein sequence ID" value="CCG99694.1"/>
    <property type="molecule type" value="Genomic_DNA"/>
</dbReference>
<dbReference type="HOGENOM" id="CLU_1776276_0_0_10"/>
<dbReference type="OrthoDB" id="958471at2"/>
<gene>
    <name evidence="2" type="ORF">FAES_1684</name>
</gene>
<keyword evidence="1" id="KW-0732">Signal</keyword>
<accession>I0K6E1</accession>
<dbReference type="KEGG" id="fae:FAES_1684"/>
<evidence type="ECO:0000256" key="1">
    <source>
        <dbReference type="SAM" id="SignalP"/>
    </source>
</evidence>
<keyword evidence="3" id="KW-1185">Reference proteome</keyword>
<organism evidence="2 3">
    <name type="scientific">Fibrella aestuarina BUZ 2</name>
    <dbReference type="NCBI Taxonomy" id="1166018"/>
    <lineage>
        <taxon>Bacteria</taxon>
        <taxon>Pseudomonadati</taxon>
        <taxon>Bacteroidota</taxon>
        <taxon>Cytophagia</taxon>
        <taxon>Cytophagales</taxon>
        <taxon>Spirosomataceae</taxon>
        <taxon>Fibrella</taxon>
    </lineage>
</organism>
<dbReference type="Proteomes" id="UP000011058">
    <property type="component" value="Chromosome"/>
</dbReference>
<evidence type="ECO:0000313" key="2">
    <source>
        <dbReference type="EMBL" id="CCG99694.1"/>
    </source>
</evidence>
<evidence type="ECO:0000313" key="3">
    <source>
        <dbReference type="Proteomes" id="UP000011058"/>
    </source>
</evidence>
<feature type="chain" id="PRO_5003630231" evidence="1">
    <location>
        <begin position="20"/>
        <end position="147"/>
    </location>
</feature>